<dbReference type="InterPro" id="IPR052099">
    <property type="entry name" value="Regulatory_TF_Diverse"/>
</dbReference>
<feature type="compositionally biased region" description="Polar residues" evidence="2">
    <location>
        <begin position="69"/>
        <end position="85"/>
    </location>
</feature>
<dbReference type="PROSITE" id="PS50888">
    <property type="entry name" value="BHLH"/>
    <property type="match status" value="1"/>
</dbReference>
<reference evidence="4 5" key="1">
    <citation type="submission" date="2018-10" db="EMBL/GenBank/DDBJ databases">
        <title>Fifty Aureobasidium pullulans genomes reveal a recombining polyextremotolerant generalist.</title>
        <authorList>
            <person name="Gostincar C."/>
            <person name="Turk M."/>
            <person name="Zajc J."/>
            <person name="Gunde-Cimerman N."/>
        </authorList>
    </citation>
    <scope>NUCLEOTIDE SEQUENCE [LARGE SCALE GENOMIC DNA]</scope>
    <source>
        <strain evidence="4 5">EXF-11318</strain>
    </source>
</reference>
<dbReference type="SUPFAM" id="SSF47459">
    <property type="entry name" value="HLH, helix-loop-helix DNA-binding domain"/>
    <property type="match status" value="1"/>
</dbReference>
<dbReference type="Gene3D" id="4.10.280.10">
    <property type="entry name" value="Helix-loop-helix DNA-binding domain"/>
    <property type="match status" value="1"/>
</dbReference>
<dbReference type="InterPro" id="IPR036638">
    <property type="entry name" value="HLH_DNA-bd_sf"/>
</dbReference>
<dbReference type="Proteomes" id="UP000308014">
    <property type="component" value="Unassembled WGS sequence"/>
</dbReference>
<name>A0A4S8WAK2_AURPU</name>
<protein>
    <recommendedName>
        <fullName evidence="3">BHLH domain-containing protein</fullName>
    </recommendedName>
</protein>
<dbReference type="InterPro" id="IPR011598">
    <property type="entry name" value="bHLH_dom"/>
</dbReference>
<dbReference type="PANTHER" id="PTHR47336">
    <property type="entry name" value="TRANSCRIPTION FACTOR HMS1-RELATED"/>
    <property type="match status" value="1"/>
</dbReference>
<dbReference type="AlphaFoldDB" id="A0A4S8WAK2"/>
<dbReference type="SMART" id="SM00353">
    <property type="entry name" value="HLH"/>
    <property type="match status" value="1"/>
</dbReference>
<dbReference type="CDD" id="cd11395">
    <property type="entry name" value="bHLHzip_SREBP_like"/>
    <property type="match status" value="1"/>
</dbReference>
<feature type="region of interest" description="Disordered" evidence="2">
    <location>
        <begin position="122"/>
        <end position="208"/>
    </location>
</feature>
<keyword evidence="1" id="KW-0175">Coiled coil</keyword>
<accession>A0A4S8WAK2</accession>
<dbReference type="Pfam" id="PF00010">
    <property type="entry name" value="HLH"/>
    <property type="match status" value="1"/>
</dbReference>
<comment type="caution">
    <text evidence="4">The sequence shown here is derived from an EMBL/GenBank/DDBJ whole genome shotgun (WGS) entry which is preliminary data.</text>
</comment>
<gene>
    <name evidence="4" type="ORF">D6D24_01527</name>
</gene>
<dbReference type="PANTHER" id="PTHR47336:SF2">
    <property type="entry name" value="TRANSCRIPTION FACTOR HMS1-RELATED"/>
    <property type="match status" value="1"/>
</dbReference>
<dbReference type="GO" id="GO:0046983">
    <property type="term" value="F:protein dimerization activity"/>
    <property type="evidence" value="ECO:0007669"/>
    <property type="project" value="InterPro"/>
</dbReference>
<organism evidence="4 5">
    <name type="scientific">Aureobasidium pullulans</name>
    <name type="common">Black yeast</name>
    <name type="synonym">Pullularia pullulans</name>
    <dbReference type="NCBI Taxonomy" id="5580"/>
    <lineage>
        <taxon>Eukaryota</taxon>
        <taxon>Fungi</taxon>
        <taxon>Dikarya</taxon>
        <taxon>Ascomycota</taxon>
        <taxon>Pezizomycotina</taxon>
        <taxon>Dothideomycetes</taxon>
        <taxon>Dothideomycetidae</taxon>
        <taxon>Dothideales</taxon>
        <taxon>Saccotheciaceae</taxon>
        <taxon>Aureobasidium</taxon>
    </lineage>
</organism>
<evidence type="ECO:0000313" key="5">
    <source>
        <dbReference type="Proteomes" id="UP000308014"/>
    </source>
</evidence>
<feature type="compositionally biased region" description="Polar residues" evidence="2">
    <location>
        <begin position="122"/>
        <end position="166"/>
    </location>
</feature>
<evidence type="ECO:0000259" key="3">
    <source>
        <dbReference type="PROSITE" id="PS50888"/>
    </source>
</evidence>
<evidence type="ECO:0000256" key="1">
    <source>
        <dbReference type="SAM" id="Coils"/>
    </source>
</evidence>
<dbReference type="EMBL" id="QZAJ01000028">
    <property type="protein sequence ID" value="THW21808.1"/>
    <property type="molecule type" value="Genomic_DNA"/>
</dbReference>
<feature type="region of interest" description="Disordered" evidence="2">
    <location>
        <begin position="57"/>
        <end position="89"/>
    </location>
</feature>
<feature type="coiled-coil region" evidence="1">
    <location>
        <begin position="284"/>
        <end position="311"/>
    </location>
</feature>
<evidence type="ECO:0000256" key="2">
    <source>
        <dbReference type="SAM" id="MobiDB-lite"/>
    </source>
</evidence>
<feature type="domain" description="BHLH" evidence="3">
    <location>
        <begin position="205"/>
        <end position="287"/>
    </location>
</feature>
<proteinExistence type="predicted"/>
<evidence type="ECO:0000313" key="4">
    <source>
        <dbReference type="EMBL" id="THW21808.1"/>
    </source>
</evidence>
<sequence>MDQARVYTAHEPAGQAGARIRVNPFRLLPRPAQGDMCAQYLEQQDAQVLNRKRFDSVAMTSRHDHQSTESDFTTSRTSSWQQQPSEEGLSICETGRQRAAERPAGLPFDCWNSPLCPRNMPQNGSARSAGQTVCNPSTSLSNNTSACHTTTDATATSPNDTPTTEISIPVDSPPFDARPSLKRARTDTAYDTADEPPPVKPAPKEKRLPHHVIERRYRENLNTQIEQLRAAVPSTTSPCLNLDMEDIGPTYASASASQNNAAANNSGIRPLSKAGVIAHAAEYMRQLSTQNDEVERRNAELRMTVEALRRLVNCEGCGVVQQLIDAGS</sequence>